<dbReference type="InterPro" id="IPR009057">
    <property type="entry name" value="Homeodomain-like_sf"/>
</dbReference>
<evidence type="ECO:0000259" key="5">
    <source>
        <dbReference type="PROSITE" id="PS50977"/>
    </source>
</evidence>
<organism evidence="6 7">
    <name type="scientific">Pontixanthobacter gangjinensis</name>
    <dbReference type="NCBI Taxonomy" id="1028742"/>
    <lineage>
        <taxon>Bacteria</taxon>
        <taxon>Pseudomonadati</taxon>
        <taxon>Pseudomonadota</taxon>
        <taxon>Alphaproteobacteria</taxon>
        <taxon>Sphingomonadales</taxon>
        <taxon>Erythrobacteraceae</taxon>
        <taxon>Pontixanthobacter</taxon>
    </lineage>
</organism>
<dbReference type="Gene3D" id="1.10.357.10">
    <property type="entry name" value="Tetracycline Repressor, domain 2"/>
    <property type="match status" value="1"/>
</dbReference>
<accession>A0A6I4SPW1</accession>
<dbReference type="InterPro" id="IPR001647">
    <property type="entry name" value="HTH_TetR"/>
</dbReference>
<dbReference type="Pfam" id="PF00440">
    <property type="entry name" value="TetR_N"/>
    <property type="match status" value="1"/>
</dbReference>
<keyword evidence="7" id="KW-1185">Reference proteome</keyword>
<keyword evidence="1" id="KW-0805">Transcription regulation</keyword>
<dbReference type="PROSITE" id="PS50977">
    <property type="entry name" value="HTH_TETR_2"/>
    <property type="match status" value="1"/>
</dbReference>
<evidence type="ECO:0000313" key="7">
    <source>
        <dbReference type="Proteomes" id="UP000468943"/>
    </source>
</evidence>
<dbReference type="RefSeq" id="WP_160598731.1">
    <property type="nucleotide sequence ID" value="NZ_WTYS01000001.1"/>
</dbReference>
<dbReference type="PANTHER" id="PTHR47506:SF7">
    <property type="entry name" value="TRANSCRIPTIONAL REGULATORY PROTEIN"/>
    <property type="match status" value="1"/>
</dbReference>
<sequence>MTKQDERKLETRRRILDAAGRGFRSKGYDGIGVDGLAKGAGVTSGAFYAHFGSKAAAFEAALIAGLDEVIAAVPEFQLKHGDDWTTEFSNYYLGKAHRDNLSGGCAMAAFSPEVVRASEKTRALYEQKMQAIAGLVADKMDGASKPERLANAWSYLSSLIGGVTLARAVNSPSLSDKILDAAKRT</sequence>
<dbReference type="Gene3D" id="1.10.10.60">
    <property type="entry name" value="Homeodomain-like"/>
    <property type="match status" value="1"/>
</dbReference>
<keyword evidence="3" id="KW-0804">Transcription</keyword>
<protein>
    <submittedName>
        <fullName evidence="6">TetR family transcriptional regulator</fullName>
    </submittedName>
</protein>
<dbReference type="SUPFAM" id="SSF48498">
    <property type="entry name" value="Tetracyclin repressor-like, C-terminal domain"/>
    <property type="match status" value="1"/>
</dbReference>
<reference evidence="6 7" key="1">
    <citation type="submission" date="2019-12" db="EMBL/GenBank/DDBJ databases">
        <title>Genomic-based taxomic classification of the family Erythrobacteraceae.</title>
        <authorList>
            <person name="Xu L."/>
        </authorList>
    </citation>
    <scope>NUCLEOTIDE SEQUENCE [LARGE SCALE GENOMIC DNA]</scope>
    <source>
        <strain evidence="6 7">JCM 17802</strain>
    </source>
</reference>
<proteinExistence type="predicted"/>
<dbReference type="SUPFAM" id="SSF46689">
    <property type="entry name" value="Homeodomain-like"/>
    <property type="match status" value="1"/>
</dbReference>
<evidence type="ECO:0000313" key="6">
    <source>
        <dbReference type="EMBL" id="MXO57679.1"/>
    </source>
</evidence>
<dbReference type="AlphaFoldDB" id="A0A6I4SPW1"/>
<comment type="caution">
    <text evidence="6">The sequence shown here is derived from an EMBL/GenBank/DDBJ whole genome shotgun (WGS) entry which is preliminary data.</text>
</comment>
<dbReference type="OrthoDB" id="9798857at2"/>
<evidence type="ECO:0000256" key="4">
    <source>
        <dbReference type="PROSITE-ProRule" id="PRU00335"/>
    </source>
</evidence>
<dbReference type="EMBL" id="WTYS01000001">
    <property type="protein sequence ID" value="MXO57679.1"/>
    <property type="molecule type" value="Genomic_DNA"/>
</dbReference>
<feature type="domain" description="HTH tetR-type" evidence="5">
    <location>
        <begin position="9"/>
        <end position="69"/>
    </location>
</feature>
<name>A0A6I4SPW1_9SPHN</name>
<keyword evidence="2 4" id="KW-0238">DNA-binding</keyword>
<dbReference type="GO" id="GO:0003677">
    <property type="term" value="F:DNA binding"/>
    <property type="evidence" value="ECO:0007669"/>
    <property type="project" value="UniProtKB-UniRule"/>
</dbReference>
<dbReference type="Proteomes" id="UP000468943">
    <property type="component" value="Unassembled WGS sequence"/>
</dbReference>
<dbReference type="PANTHER" id="PTHR47506">
    <property type="entry name" value="TRANSCRIPTIONAL REGULATORY PROTEIN"/>
    <property type="match status" value="1"/>
</dbReference>
<dbReference type="PRINTS" id="PR00455">
    <property type="entry name" value="HTHTETR"/>
</dbReference>
<gene>
    <name evidence="6" type="ORF">GRI36_12405</name>
</gene>
<evidence type="ECO:0000256" key="2">
    <source>
        <dbReference type="ARBA" id="ARBA00023125"/>
    </source>
</evidence>
<evidence type="ECO:0000256" key="1">
    <source>
        <dbReference type="ARBA" id="ARBA00023015"/>
    </source>
</evidence>
<evidence type="ECO:0000256" key="3">
    <source>
        <dbReference type="ARBA" id="ARBA00023163"/>
    </source>
</evidence>
<feature type="DNA-binding region" description="H-T-H motif" evidence="4">
    <location>
        <begin position="32"/>
        <end position="51"/>
    </location>
</feature>
<dbReference type="InterPro" id="IPR036271">
    <property type="entry name" value="Tet_transcr_reg_TetR-rel_C_sf"/>
</dbReference>